<evidence type="ECO:0000313" key="5">
    <source>
        <dbReference type="EMBL" id="TQL17329.1"/>
    </source>
</evidence>
<evidence type="ECO:0000313" key="6">
    <source>
        <dbReference type="Proteomes" id="UP000316887"/>
    </source>
</evidence>
<dbReference type="GO" id="GO:0043682">
    <property type="term" value="F:P-type divalent copper transporter activity"/>
    <property type="evidence" value="ECO:0007669"/>
    <property type="project" value="TreeGrafter"/>
</dbReference>
<proteinExistence type="predicted"/>
<dbReference type="Gene3D" id="3.30.70.100">
    <property type="match status" value="1"/>
</dbReference>
<dbReference type="RefSeq" id="WP_260432103.1">
    <property type="nucleotide sequence ID" value="NZ_VFOF01000001.1"/>
</dbReference>
<dbReference type="Pfam" id="PF00403">
    <property type="entry name" value="HMA"/>
    <property type="match status" value="1"/>
</dbReference>
<dbReference type="InterPro" id="IPR017969">
    <property type="entry name" value="Heavy-metal-associated_CS"/>
</dbReference>
<keyword evidence="3" id="KW-0472">Membrane</keyword>
<dbReference type="InterPro" id="IPR001802">
    <property type="entry name" value="MerP/CopZ"/>
</dbReference>
<feature type="transmembrane region" description="Helical" evidence="3">
    <location>
        <begin position="170"/>
        <end position="190"/>
    </location>
</feature>
<reference evidence="5 6" key="1">
    <citation type="submission" date="2019-06" db="EMBL/GenBank/DDBJ databases">
        <title>Genome sequencing of Zymomonas mobilis strains for genetic engineering and biofuel applications.</title>
        <authorList>
            <person name="Teravest M."/>
        </authorList>
    </citation>
    <scope>NUCLEOTIDE SEQUENCE [LARGE SCALE GENOMIC DNA]</scope>
    <source>
        <strain evidence="5 6">AN0101</strain>
    </source>
</reference>
<gene>
    <name evidence="5" type="ORF">FBY58_0903</name>
</gene>
<dbReference type="PROSITE" id="PS01047">
    <property type="entry name" value="HMA_1"/>
    <property type="match status" value="1"/>
</dbReference>
<dbReference type="GO" id="GO:0005507">
    <property type="term" value="F:copper ion binding"/>
    <property type="evidence" value="ECO:0007669"/>
    <property type="project" value="TreeGrafter"/>
</dbReference>
<evidence type="ECO:0000256" key="2">
    <source>
        <dbReference type="ARBA" id="ARBA00022967"/>
    </source>
</evidence>
<dbReference type="PRINTS" id="PR00946">
    <property type="entry name" value="HGSCAVENGER"/>
</dbReference>
<dbReference type="CDD" id="cd00371">
    <property type="entry name" value="HMA"/>
    <property type="match status" value="1"/>
</dbReference>
<comment type="caution">
    <text evidence="5">The sequence shown here is derived from an EMBL/GenBank/DDBJ whole genome shotgun (WGS) entry which is preliminary data.</text>
</comment>
<keyword evidence="3" id="KW-0812">Transmembrane</keyword>
<organism evidence="5 6">
    <name type="scientific">Zymomonas mobilis</name>
    <dbReference type="NCBI Taxonomy" id="542"/>
    <lineage>
        <taxon>Bacteria</taxon>
        <taxon>Pseudomonadati</taxon>
        <taxon>Pseudomonadota</taxon>
        <taxon>Alphaproteobacteria</taxon>
        <taxon>Sphingomonadales</taxon>
        <taxon>Zymomonadaceae</taxon>
        <taxon>Zymomonas</taxon>
    </lineage>
</organism>
<dbReference type="GO" id="GO:0055070">
    <property type="term" value="P:copper ion homeostasis"/>
    <property type="evidence" value="ECO:0007669"/>
    <property type="project" value="TreeGrafter"/>
</dbReference>
<dbReference type="InterPro" id="IPR036163">
    <property type="entry name" value="HMA_dom_sf"/>
</dbReference>
<dbReference type="PANTHER" id="PTHR43520">
    <property type="entry name" value="ATP7, ISOFORM B"/>
    <property type="match status" value="1"/>
</dbReference>
<evidence type="ECO:0000256" key="1">
    <source>
        <dbReference type="ARBA" id="ARBA00022723"/>
    </source>
</evidence>
<dbReference type="FunFam" id="3.30.70.100:FF:000005">
    <property type="entry name" value="Copper-exporting P-type ATPase A"/>
    <property type="match status" value="1"/>
</dbReference>
<keyword evidence="3" id="KW-1133">Transmembrane helix</keyword>
<dbReference type="EMBL" id="VFOF01000001">
    <property type="protein sequence ID" value="TQL17329.1"/>
    <property type="molecule type" value="Genomic_DNA"/>
</dbReference>
<feature type="transmembrane region" description="Helical" evidence="3">
    <location>
        <begin position="95"/>
        <end position="114"/>
    </location>
</feature>
<dbReference type="Proteomes" id="UP000316887">
    <property type="component" value="Unassembled WGS sequence"/>
</dbReference>
<dbReference type="SUPFAM" id="SSF55008">
    <property type="entry name" value="HMA, heavy metal-associated domain"/>
    <property type="match status" value="1"/>
</dbReference>
<dbReference type="PROSITE" id="PS50846">
    <property type="entry name" value="HMA_2"/>
    <property type="match status" value="1"/>
</dbReference>
<evidence type="ECO:0000259" key="4">
    <source>
        <dbReference type="PROSITE" id="PS50846"/>
    </source>
</evidence>
<keyword evidence="1" id="KW-0479">Metal-binding</keyword>
<dbReference type="AlphaFoldDB" id="A0A542W1B3"/>
<dbReference type="PANTHER" id="PTHR43520:SF8">
    <property type="entry name" value="P-TYPE CU(+) TRANSPORTER"/>
    <property type="match status" value="1"/>
</dbReference>
<feature type="domain" description="HMA" evidence="4">
    <location>
        <begin position="5"/>
        <end position="70"/>
    </location>
</feature>
<keyword evidence="2" id="KW-1278">Translocase</keyword>
<protein>
    <submittedName>
        <fullName evidence="5">Heavy-metal-associated domain-containing protein</fullName>
    </submittedName>
</protein>
<dbReference type="InterPro" id="IPR006121">
    <property type="entry name" value="HMA_dom"/>
</dbReference>
<name>A0A542W1B3_ZYMMB</name>
<evidence type="ECO:0000256" key="3">
    <source>
        <dbReference type="SAM" id="Phobius"/>
    </source>
</evidence>
<sequence>MASKQTFSLLIDGMECAACSSRIERVLNRLPNVDASVNFATEKAHVTFDPASTQITDIIKAIEKAGYRASEADKIDNEKRRLLEQKQGRQTLHRFLIALFCSLPFLFQMIAMFLPAHHMGKHGFELPRLTQWVLATIVEFGAGAAFSKPHGNRFVLVQPIWMFWSFWERAWPIFTVVSSTLLVLGSYMSILKRAP</sequence>
<dbReference type="GO" id="GO:0016020">
    <property type="term" value="C:membrane"/>
    <property type="evidence" value="ECO:0007669"/>
    <property type="project" value="TreeGrafter"/>
</dbReference>
<accession>A0A542W1B3</accession>